<name>A0ABS2BNS2_9NEIS</name>
<keyword evidence="3" id="KW-1185">Reference proteome</keyword>
<dbReference type="RefSeq" id="WP_203538946.1">
    <property type="nucleotide sequence ID" value="NZ_JAESND010000006.1"/>
</dbReference>
<dbReference type="Proteomes" id="UP000809431">
    <property type="component" value="Unassembled WGS sequence"/>
</dbReference>
<proteinExistence type="inferred from homology"/>
<comment type="similarity">
    <text evidence="1">Belongs to the bactofilin family.</text>
</comment>
<protein>
    <submittedName>
        <fullName evidence="2">Polymer-forming cytoskeletal protein</fullName>
    </submittedName>
</protein>
<dbReference type="EMBL" id="JAESND010000006">
    <property type="protein sequence ID" value="MBM3116708.1"/>
    <property type="molecule type" value="Genomic_DNA"/>
</dbReference>
<dbReference type="Pfam" id="PF04519">
    <property type="entry name" value="Bactofilin"/>
    <property type="match status" value="1"/>
</dbReference>
<evidence type="ECO:0000313" key="2">
    <source>
        <dbReference type="EMBL" id="MBM3116708.1"/>
    </source>
</evidence>
<dbReference type="PANTHER" id="PTHR35024">
    <property type="entry name" value="HYPOTHETICAL CYTOSOLIC PROTEIN"/>
    <property type="match status" value="1"/>
</dbReference>
<organism evidence="2 3">
    <name type="scientific">Jeongeupia naejangsanensis</name>
    <dbReference type="NCBI Taxonomy" id="613195"/>
    <lineage>
        <taxon>Bacteria</taxon>
        <taxon>Pseudomonadati</taxon>
        <taxon>Pseudomonadota</taxon>
        <taxon>Betaproteobacteria</taxon>
        <taxon>Neisseriales</taxon>
        <taxon>Chitinibacteraceae</taxon>
        <taxon>Jeongeupia</taxon>
    </lineage>
</organism>
<dbReference type="InterPro" id="IPR007607">
    <property type="entry name" value="BacA/B"/>
</dbReference>
<accession>A0ABS2BNS2</accession>
<gene>
    <name evidence="2" type="ORF">JMJ54_12780</name>
</gene>
<evidence type="ECO:0000313" key="3">
    <source>
        <dbReference type="Proteomes" id="UP000809431"/>
    </source>
</evidence>
<comment type="caution">
    <text evidence="2">The sequence shown here is derived from an EMBL/GenBank/DDBJ whole genome shotgun (WGS) entry which is preliminary data.</text>
</comment>
<sequence>MFKKKKGSQRIDSLIGHGTQFDGELRFAGGLRVDGIVTGNVVAVDAQHGTLVVSEKARIDGGVRATHLILNGEIAGPIEVSHYVELQPKARVHGDLTYKTLEMHPGAVIEGRLIPLEGARMVTPAEVAGGVD</sequence>
<reference evidence="2 3" key="1">
    <citation type="submission" date="2021-01" db="EMBL/GenBank/DDBJ databases">
        <title>Draft Genome Sequence and Polyhydroxyalkanoate Biosynthetic Potential of Jeongeupia naejangsanensis Type Strain DSM 24253.</title>
        <authorList>
            <person name="Turrini P."/>
            <person name="Artuso I."/>
            <person name="Lugli G.A."/>
            <person name="Frangipani E."/>
            <person name="Ventura M."/>
            <person name="Visca P."/>
        </authorList>
    </citation>
    <scope>NUCLEOTIDE SEQUENCE [LARGE SCALE GENOMIC DNA]</scope>
    <source>
        <strain evidence="2 3">DSM 24253</strain>
    </source>
</reference>
<evidence type="ECO:0000256" key="1">
    <source>
        <dbReference type="ARBA" id="ARBA00044755"/>
    </source>
</evidence>
<dbReference type="PANTHER" id="PTHR35024:SF4">
    <property type="entry name" value="POLYMER-FORMING CYTOSKELETAL PROTEIN"/>
    <property type="match status" value="1"/>
</dbReference>